<dbReference type="RefSeq" id="WP_072876923.1">
    <property type="nucleotide sequence ID" value="NZ_FQVT01000002.1"/>
</dbReference>
<dbReference type="InterPro" id="IPR003959">
    <property type="entry name" value="ATPase_AAA_core"/>
</dbReference>
<gene>
    <name evidence="2" type="ORF">SAMN05444483_10219</name>
</gene>
<dbReference type="InterPro" id="IPR003593">
    <property type="entry name" value="AAA+_ATPase"/>
</dbReference>
<accession>A0A1M5DLY2</accession>
<keyword evidence="3" id="KW-1185">Reference proteome</keyword>
<proteinExistence type="predicted"/>
<sequence length="485" mass="56129">MSTLNFYLDGKSAPKGESNFFYLSGSSWDDYTSRTSFYLYFSGNNSRVDIPIGSLKLMHFEEDTTKDILPKKFETLPFNEYCSLGQDLEYYLTLKRNFPEDYYQILKALNDAAFFDSIADNFRHHHRFKHSLLRNSEAEKAFYEAKKDLEGERIERNFVFTYQTSVRNSTEPHIVEFNFDTKSKLPNRIVGIIGENGTGKTQLLANLAMDLSGNGDLTSKKVAFSNERPLFSKVIAISYSIFDKFARPEADHSFSYKYCGLKDIEGKLLSTESIHQNYNDSIGRIKVYRREKHWYETVSTIIGEHQTEELYESLLHEGDFEALDRLSSGQIFLVYVLTQLIGNIKPNSLVLFDEPEMHLHPNAISNLIRSLDNLLTKFDSYAIIATHSPIIIQEIPSKFIKVFSREGDTPYIYDLNVESFGESIEILSQEVFKTKDVEDNYKKFFKRISKQMSYKQVLKLFHNSLSLNAKSYLISLYKNPGKELE</sequence>
<dbReference type="STRING" id="1073325.SAMN05444483_10219"/>
<dbReference type="PANTHER" id="PTHR43581">
    <property type="entry name" value="ATP/GTP PHOSPHATASE"/>
    <property type="match status" value="1"/>
</dbReference>
<dbReference type="Pfam" id="PF13304">
    <property type="entry name" value="AAA_21"/>
    <property type="match status" value="1"/>
</dbReference>
<dbReference type="PANTHER" id="PTHR43581:SF2">
    <property type="entry name" value="EXCINUCLEASE ATPASE SUBUNIT"/>
    <property type="match status" value="1"/>
</dbReference>
<dbReference type="Gene3D" id="3.40.50.300">
    <property type="entry name" value="P-loop containing nucleotide triphosphate hydrolases"/>
    <property type="match status" value="1"/>
</dbReference>
<dbReference type="EMBL" id="FQVT01000002">
    <property type="protein sequence ID" value="SHF67916.1"/>
    <property type="molecule type" value="Genomic_DNA"/>
</dbReference>
<dbReference type="SMART" id="SM00382">
    <property type="entry name" value="AAA"/>
    <property type="match status" value="1"/>
</dbReference>
<evidence type="ECO:0000259" key="1">
    <source>
        <dbReference type="SMART" id="SM00382"/>
    </source>
</evidence>
<dbReference type="GO" id="GO:0016887">
    <property type="term" value="F:ATP hydrolysis activity"/>
    <property type="evidence" value="ECO:0007669"/>
    <property type="project" value="InterPro"/>
</dbReference>
<dbReference type="InterPro" id="IPR027417">
    <property type="entry name" value="P-loop_NTPase"/>
</dbReference>
<dbReference type="OrthoDB" id="9815944at2"/>
<dbReference type="Proteomes" id="UP000183945">
    <property type="component" value="Unassembled WGS sequence"/>
</dbReference>
<dbReference type="AlphaFoldDB" id="A0A1M5DLY2"/>
<dbReference type="GO" id="GO:0005524">
    <property type="term" value="F:ATP binding"/>
    <property type="evidence" value="ECO:0007669"/>
    <property type="project" value="InterPro"/>
</dbReference>
<dbReference type="SUPFAM" id="SSF52540">
    <property type="entry name" value="P-loop containing nucleoside triphosphate hydrolases"/>
    <property type="match status" value="1"/>
</dbReference>
<organism evidence="2 3">
    <name type="scientific">Salegentibacter echinorum</name>
    <dbReference type="NCBI Taxonomy" id="1073325"/>
    <lineage>
        <taxon>Bacteria</taxon>
        <taxon>Pseudomonadati</taxon>
        <taxon>Bacteroidota</taxon>
        <taxon>Flavobacteriia</taxon>
        <taxon>Flavobacteriales</taxon>
        <taxon>Flavobacteriaceae</taxon>
        <taxon>Salegentibacter</taxon>
    </lineage>
</organism>
<reference evidence="3" key="1">
    <citation type="submission" date="2016-11" db="EMBL/GenBank/DDBJ databases">
        <authorList>
            <person name="Varghese N."/>
            <person name="Submissions S."/>
        </authorList>
    </citation>
    <scope>NUCLEOTIDE SEQUENCE [LARGE SCALE GENOMIC DNA]</scope>
    <source>
        <strain evidence="3">DSM 24579</strain>
    </source>
</reference>
<protein>
    <submittedName>
        <fullName evidence="2">AAA domain-containing protein, putative AbiEii toxin, Type IV TA system</fullName>
    </submittedName>
</protein>
<evidence type="ECO:0000313" key="2">
    <source>
        <dbReference type="EMBL" id="SHF67916.1"/>
    </source>
</evidence>
<feature type="domain" description="AAA+ ATPase" evidence="1">
    <location>
        <begin position="186"/>
        <end position="407"/>
    </location>
</feature>
<name>A0A1M5DLY2_SALEC</name>
<evidence type="ECO:0000313" key="3">
    <source>
        <dbReference type="Proteomes" id="UP000183945"/>
    </source>
</evidence>
<dbReference type="InterPro" id="IPR051396">
    <property type="entry name" value="Bact_Antivir_Def_Nuclease"/>
</dbReference>